<sequence>MWLLWRHQEGTILCPLSEGGVSGSSLKLPICDPTVKLICWSHNVRLKKHTEANQILATQLKASKNRSQCILHGDSHGLLLNPKDRSSSDPPFSSLSTTPTPKIAQAVKSKINQPSTAGFTVGLDQHRDLSALNFQLQSQNLMLEREVTRLNTTNFERRKDVRGRKADVEQRRARLKLTSRSSTQESNVPSHQHLLKEKSKLQSYHTVALESGLAAIKDSIAKTARANSQLYSQLVHARRVLVSEAIMIFGVQRADLVASDLPTNGKRKGKGYDGTTGTAEDDEWEIAGLQMPSPRRFTDYSSIHLNAVFEHLIHLLWIITGYLDLILPFTPQWQGFSNSTSMDIPAAEDMASESMVDFASLDQFVMDWKGSGLQYASSALNAFGRAVPKSMALDSKSPSTMPVSQPDRGISFMAEPPDTHRETPKQPVRTPHVGKIFITASSTVPYLSLPIENTSTQEESETMIGQQQFLQKRALLNVSSSRDKWKKRQWKREAQSKAQGDCESVVDRQGELGEAATAVRDKHKEKEDHLNLAYTMLIMDVIYIAQSQGVLWVEEILDNTRDGDDDGCLEDAIRSLLVNPLRLLDDLRWSPGLGR</sequence>
<evidence type="ECO:0000313" key="1">
    <source>
        <dbReference type="EMBL" id="KAJ9101908.1"/>
    </source>
</evidence>
<proteinExistence type="predicted"/>
<accession>A0ACC2VRV0</accession>
<dbReference type="Proteomes" id="UP001241377">
    <property type="component" value="Unassembled WGS sequence"/>
</dbReference>
<keyword evidence="2" id="KW-1185">Reference proteome</keyword>
<evidence type="ECO:0000313" key="2">
    <source>
        <dbReference type="Proteomes" id="UP001241377"/>
    </source>
</evidence>
<dbReference type="EMBL" id="JASBWR010000055">
    <property type="protein sequence ID" value="KAJ9101908.1"/>
    <property type="molecule type" value="Genomic_DNA"/>
</dbReference>
<comment type="caution">
    <text evidence="1">The sequence shown here is derived from an EMBL/GenBank/DDBJ whole genome shotgun (WGS) entry which is preliminary data.</text>
</comment>
<reference evidence="1" key="1">
    <citation type="submission" date="2023-04" db="EMBL/GenBank/DDBJ databases">
        <title>Draft Genome sequencing of Naganishia species isolated from polar environments using Oxford Nanopore Technology.</title>
        <authorList>
            <person name="Leo P."/>
            <person name="Venkateswaran K."/>
        </authorList>
    </citation>
    <scope>NUCLEOTIDE SEQUENCE</scope>
    <source>
        <strain evidence="1">MNA-CCFEE 5261</strain>
    </source>
</reference>
<name>A0ACC2VRV0_9TREE</name>
<gene>
    <name evidence="1" type="ORF">QFC19_004989</name>
</gene>
<protein>
    <submittedName>
        <fullName evidence="1">Uncharacterized protein</fullName>
    </submittedName>
</protein>
<organism evidence="1 2">
    <name type="scientific">Naganishia cerealis</name>
    <dbReference type="NCBI Taxonomy" id="610337"/>
    <lineage>
        <taxon>Eukaryota</taxon>
        <taxon>Fungi</taxon>
        <taxon>Dikarya</taxon>
        <taxon>Basidiomycota</taxon>
        <taxon>Agaricomycotina</taxon>
        <taxon>Tremellomycetes</taxon>
        <taxon>Filobasidiales</taxon>
        <taxon>Filobasidiaceae</taxon>
        <taxon>Naganishia</taxon>
    </lineage>
</organism>